<accession>A0A9N9JAW3</accession>
<comment type="caution">
    <text evidence="1">The sequence shown here is derived from an EMBL/GenBank/DDBJ whole genome shotgun (WGS) entry which is preliminary data.</text>
</comment>
<dbReference type="AlphaFoldDB" id="A0A9N9JAW3"/>
<reference evidence="1" key="1">
    <citation type="submission" date="2021-06" db="EMBL/GenBank/DDBJ databases">
        <authorList>
            <person name="Kallberg Y."/>
            <person name="Tangrot J."/>
            <person name="Rosling A."/>
        </authorList>
    </citation>
    <scope>NUCLEOTIDE SEQUENCE</scope>
    <source>
        <strain evidence="1">MA453B</strain>
    </source>
</reference>
<proteinExistence type="predicted"/>
<gene>
    <name evidence="1" type="ORF">DERYTH_LOCUS18356</name>
</gene>
<evidence type="ECO:0000313" key="1">
    <source>
        <dbReference type="EMBL" id="CAG8767313.1"/>
    </source>
</evidence>
<protein>
    <submittedName>
        <fullName evidence="1">19276_t:CDS:1</fullName>
    </submittedName>
</protein>
<organism evidence="1 2">
    <name type="scientific">Dentiscutata erythropus</name>
    <dbReference type="NCBI Taxonomy" id="1348616"/>
    <lineage>
        <taxon>Eukaryota</taxon>
        <taxon>Fungi</taxon>
        <taxon>Fungi incertae sedis</taxon>
        <taxon>Mucoromycota</taxon>
        <taxon>Glomeromycotina</taxon>
        <taxon>Glomeromycetes</taxon>
        <taxon>Diversisporales</taxon>
        <taxon>Gigasporaceae</taxon>
        <taxon>Dentiscutata</taxon>
    </lineage>
</organism>
<feature type="non-terminal residue" evidence="1">
    <location>
        <position position="45"/>
    </location>
</feature>
<keyword evidence="2" id="KW-1185">Reference proteome</keyword>
<evidence type="ECO:0000313" key="2">
    <source>
        <dbReference type="Proteomes" id="UP000789405"/>
    </source>
</evidence>
<dbReference type="EMBL" id="CAJVPY010018489">
    <property type="protein sequence ID" value="CAG8767313.1"/>
    <property type="molecule type" value="Genomic_DNA"/>
</dbReference>
<sequence length="45" mass="5309">MLKAEWKTIYPLCEFCKSNRKHNLKGLKIFIPLNNSNNEEENNEG</sequence>
<dbReference type="Proteomes" id="UP000789405">
    <property type="component" value="Unassembled WGS sequence"/>
</dbReference>
<name>A0A9N9JAW3_9GLOM</name>